<dbReference type="SUPFAM" id="SSF50447">
    <property type="entry name" value="Translation proteins"/>
    <property type="match status" value="1"/>
</dbReference>
<feature type="binding site" evidence="9">
    <location>
        <begin position="102"/>
        <end position="106"/>
    </location>
    <ligand>
        <name>GTP</name>
        <dbReference type="ChEBI" id="CHEBI:37565"/>
    </ligand>
</feature>
<dbReference type="Gene3D" id="3.30.70.2570">
    <property type="entry name" value="Elongation factor 4, C-terminal domain"/>
    <property type="match status" value="1"/>
</dbReference>
<dbReference type="EMBL" id="CAEFZW010000007">
    <property type="protein sequence ID" value="CAB4255853.1"/>
    <property type="molecule type" value="Genomic_DNA"/>
</dbReference>
<evidence type="ECO:0000256" key="1">
    <source>
        <dbReference type="ARBA" id="ARBA00005454"/>
    </source>
</evidence>
<dbReference type="GO" id="GO:0005525">
    <property type="term" value="F:GTP binding"/>
    <property type="evidence" value="ECO:0007669"/>
    <property type="project" value="UniProtKB-UniRule"/>
</dbReference>
<dbReference type="CDD" id="cd03709">
    <property type="entry name" value="lepA_C"/>
    <property type="match status" value="1"/>
</dbReference>
<feature type="binding site" evidence="9">
    <location>
        <begin position="156"/>
        <end position="159"/>
    </location>
    <ligand>
        <name>GTP</name>
        <dbReference type="ChEBI" id="CHEBI:37565"/>
    </ligand>
</feature>
<keyword evidence="6 9" id="KW-0496">Mitochondrion</keyword>
<evidence type="ECO:0000256" key="5">
    <source>
        <dbReference type="ARBA" id="ARBA00022917"/>
    </source>
</evidence>
<dbReference type="PANTHER" id="PTHR43512:SF7">
    <property type="entry name" value="TRANSLATION FACTOR GUF1, MITOCHONDRIAL"/>
    <property type="match status" value="1"/>
</dbReference>
<comment type="similarity">
    <text evidence="1">Belongs to the TRAFAC class translation factor GTPase superfamily. Classic translation factor GTPase family. LepA subfamily.</text>
</comment>
<dbReference type="FunFam" id="3.30.70.2570:FF:000001">
    <property type="entry name" value="Translation factor GUF1, mitochondrial"/>
    <property type="match status" value="1"/>
</dbReference>
<dbReference type="InterPro" id="IPR013842">
    <property type="entry name" value="LepA_CTD"/>
</dbReference>
<comment type="caution">
    <text evidence="11">The sequence shown here is derived from an EMBL/GenBank/DDBJ whole genome shotgun (WGS) entry which is preliminary data.</text>
</comment>
<dbReference type="CDD" id="cd03699">
    <property type="entry name" value="EF4_II"/>
    <property type="match status" value="1"/>
</dbReference>
<dbReference type="InterPro" id="IPR038363">
    <property type="entry name" value="LepA_C_sf"/>
</dbReference>
<dbReference type="Proteomes" id="UP000644660">
    <property type="component" value="Unassembled WGS sequence"/>
</dbReference>
<dbReference type="PROSITE" id="PS00301">
    <property type="entry name" value="G_TR_1"/>
    <property type="match status" value="1"/>
</dbReference>
<dbReference type="Pfam" id="PF03144">
    <property type="entry name" value="GTP_EFTU_D2"/>
    <property type="match status" value="1"/>
</dbReference>
<dbReference type="InterPro" id="IPR031157">
    <property type="entry name" value="G_TR_CS"/>
</dbReference>
<dbReference type="InterPro" id="IPR035647">
    <property type="entry name" value="EFG_III/V"/>
</dbReference>
<dbReference type="InterPro" id="IPR009000">
    <property type="entry name" value="Transl_B-barrel_sf"/>
</dbReference>
<name>A0A8H2VIA0_9SACH</name>
<dbReference type="GO" id="GO:0097177">
    <property type="term" value="F:mitochondrial ribosome binding"/>
    <property type="evidence" value="ECO:0007669"/>
    <property type="project" value="TreeGrafter"/>
</dbReference>
<dbReference type="InterPro" id="IPR027417">
    <property type="entry name" value="P-loop_NTPase"/>
</dbReference>
<dbReference type="Gene3D" id="3.40.50.300">
    <property type="entry name" value="P-loop containing nucleotide triphosphate hydrolases"/>
    <property type="match status" value="1"/>
</dbReference>
<dbReference type="GO" id="GO:0006412">
    <property type="term" value="P:translation"/>
    <property type="evidence" value="ECO:0007669"/>
    <property type="project" value="UniProtKB-KW"/>
</dbReference>
<keyword evidence="5 9" id="KW-0648">Protein biosynthesis</keyword>
<dbReference type="NCBIfam" id="TIGR00231">
    <property type="entry name" value="small_GTP"/>
    <property type="match status" value="1"/>
</dbReference>
<evidence type="ECO:0000256" key="4">
    <source>
        <dbReference type="ARBA" id="ARBA00022801"/>
    </source>
</evidence>
<dbReference type="PANTHER" id="PTHR43512">
    <property type="entry name" value="TRANSLATION FACTOR GUF1-RELATED"/>
    <property type="match status" value="1"/>
</dbReference>
<organism evidence="11 12">
    <name type="scientific">Maudiozyma barnettii</name>
    <dbReference type="NCBI Taxonomy" id="61262"/>
    <lineage>
        <taxon>Eukaryota</taxon>
        <taxon>Fungi</taxon>
        <taxon>Dikarya</taxon>
        <taxon>Ascomycota</taxon>
        <taxon>Saccharomycotina</taxon>
        <taxon>Saccharomycetes</taxon>
        <taxon>Saccharomycetales</taxon>
        <taxon>Saccharomycetaceae</taxon>
        <taxon>Maudiozyma</taxon>
    </lineage>
</organism>
<evidence type="ECO:0000256" key="3">
    <source>
        <dbReference type="ARBA" id="ARBA00022792"/>
    </source>
</evidence>
<dbReference type="NCBIfam" id="TIGR01393">
    <property type="entry name" value="lepA"/>
    <property type="match status" value="1"/>
</dbReference>
<reference evidence="11 12" key="1">
    <citation type="submission" date="2020-05" db="EMBL/GenBank/DDBJ databases">
        <authorList>
            <person name="Casaregola S."/>
            <person name="Devillers H."/>
            <person name="Grondin C."/>
        </authorList>
    </citation>
    <scope>NUCLEOTIDE SEQUENCE [LARGE SCALE GENOMIC DNA]</scope>
    <source>
        <strain evidence="11 12">CLIB 1767</strain>
    </source>
</reference>
<protein>
    <submittedName>
        <fullName evidence="11">Similar to Saccharomyces cerevisiae YLR289W GUF1 Mitochondrial matrix GTPase that associates with mitochondrial ribosomes</fullName>
    </submittedName>
</protein>
<dbReference type="FunFam" id="2.40.30.10:FF:000015">
    <property type="entry name" value="Translation factor GUF1, mitochondrial"/>
    <property type="match status" value="1"/>
</dbReference>
<evidence type="ECO:0000256" key="2">
    <source>
        <dbReference type="ARBA" id="ARBA00022741"/>
    </source>
</evidence>
<dbReference type="Gene3D" id="2.40.30.10">
    <property type="entry name" value="Translation factors"/>
    <property type="match status" value="1"/>
</dbReference>
<dbReference type="HAMAP" id="MF_00071">
    <property type="entry name" value="LepA"/>
    <property type="match status" value="1"/>
</dbReference>
<keyword evidence="12" id="KW-1185">Reference proteome</keyword>
<dbReference type="FunFam" id="3.40.50.300:FF:000078">
    <property type="entry name" value="Elongation factor 4"/>
    <property type="match status" value="1"/>
</dbReference>
<dbReference type="FunFam" id="3.30.70.240:FF:000007">
    <property type="entry name" value="Translation factor GUF1, mitochondrial"/>
    <property type="match status" value="1"/>
</dbReference>
<dbReference type="Gene3D" id="3.30.70.870">
    <property type="entry name" value="Elongation Factor G (Translational Gtpase), domain 3"/>
    <property type="match status" value="1"/>
</dbReference>
<dbReference type="RefSeq" id="XP_041407697.1">
    <property type="nucleotide sequence ID" value="XM_041551763.1"/>
</dbReference>
<feature type="binding site" evidence="9">
    <location>
        <begin position="41"/>
        <end position="48"/>
    </location>
    <ligand>
        <name>GTP</name>
        <dbReference type="ChEBI" id="CHEBI:37565"/>
    </ligand>
</feature>
<comment type="catalytic activity">
    <reaction evidence="9">
        <text>GTP + H2O = GDP + phosphate + H(+)</text>
        <dbReference type="Rhea" id="RHEA:19669"/>
        <dbReference type="ChEBI" id="CHEBI:15377"/>
        <dbReference type="ChEBI" id="CHEBI:15378"/>
        <dbReference type="ChEBI" id="CHEBI:37565"/>
        <dbReference type="ChEBI" id="CHEBI:43474"/>
        <dbReference type="ChEBI" id="CHEBI:58189"/>
        <dbReference type="EC" id="3.6.5.n1"/>
    </reaction>
</comment>
<comment type="similarity">
    <text evidence="9">Belongs to the GTP-binding elongation factor family. LepA subfamily.</text>
</comment>
<dbReference type="Gene3D" id="3.30.70.240">
    <property type="match status" value="1"/>
</dbReference>
<evidence type="ECO:0000313" key="12">
    <source>
        <dbReference type="Proteomes" id="UP000644660"/>
    </source>
</evidence>
<dbReference type="PROSITE" id="PS51722">
    <property type="entry name" value="G_TR_2"/>
    <property type="match status" value="1"/>
</dbReference>
<proteinExistence type="inferred from homology"/>
<dbReference type="AlphaFoldDB" id="A0A8H2VIA0"/>
<dbReference type="GO" id="GO:0003924">
    <property type="term" value="F:GTPase activity"/>
    <property type="evidence" value="ECO:0007669"/>
    <property type="project" value="UniProtKB-UniRule"/>
</dbReference>
<dbReference type="InterPro" id="IPR006297">
    <property type="entry name" value="EF-4"/>
</dbReference>
<dbReference type="InterPro" id="IPR035654">
    <property type="entry name" value="LepA_IV"/>
</dbReference>
<dbReference type="Pfam" id="PF00009">
    <property type="entry name" value="GTP_EFTU"/>
    <property type="match status" value="1"/>
</dbReference>
<dbReference type="Pfam" id="PF00679">
    <property type="entry name" value="EFG_C"/>
    <property type="match status" value="1"/>
</dbReference>
<evidence type="ECO:0000256" key="9">
    <source>
        <dbReference type="HAMAP-Rule" id="MF_03137"/>
    </source>
</evidence>
<evidence type="ECO:0000256" key="6">
    <source>
        <dbReference type="ARBA" id="ARBA00023128"/>
    </source>
</evidence>
<keyword evidence="7 9" id="KW-0342">GTP-binding</keyword>
<dbReference type="InterPro" id="IPR000795">
    <property type="entry name" value="T_Tr_GTP-bd_dom"/>
</dbReference>
<accession>A0A8H2VIA0</accession>
<evidence type="ECO:0000259" key="10">
    <source>
        <dbReference type="PROSITE" id="PS51722"/>
    </source>
</evidence>
<dbReference type="InterPro" id="IPR004161">
    <property type="entry name" value="EFTu-like_2"/>
</dbReference>
<comment type="function">
    <text evidence="9">Promotes mitochondrial protein synthesis. May act as a fidelity factor of the translation reaction, by catalyzing a one-codon backward translocation of tRNAs on improperly translocated ribosomes. Binds to mitochondrial ribosomes in a GTP-dependent manner.</text>
</comment>
<dbReference type="OrthoDB" id="1074at2759"/>
<comment type="subcellular location">
    <subcellularLocation>
        <location evidence="9">Mitochondrion inner membrane</location>
        <topology evidence="9">Peripheral membrane protein</topology>
        <orientation evidence="9">Matrix side</orientation>
    </subcellularLocation>
</comment>
<evidence type="ECO:0000256" key="7">
    <source>
        <dbReference type="ARBA" id="ARBA00023134"/>
    </source>
</evidence>
<keyword evidence="8 9" id="KW-0472">Membrane</keyword>
<dbReference type="InterPro" id="IPR000640">
    <property type="entry name" value="EFG_V-like"/>
</dbReference>
<dbReference type="PRINTS" id="PR00315">
    <property type="entry name" value="ELONGATNFCT"/>
</dbReference>
<evidence type="ECO:0000256" key="8">
    <source>
        <dbReference type="ARBA" id="ARBA00023136"/>
    </source>
</evidence>
<dbReference type="SUPFAM" id="SSF52540">
    <property type="entry name" value="P-loop containing nucleoside triphosphate hydrolases"/>
    <property type="match status" value="1"/>
</dbReference>
<dbReference type="GO" id="GO:0045727">
    <property type="term" value="P:positive regulation of translation"/>
    <property type="evidence" value="ECO:0007669"/>
    <property type="project" value="UniProtKB-UniRule"/>
</dbReference>
<dbReference type="GeneID" id="64858914"/>
<keyword evidence="2 9" id="KW-0547">Nucleotide-binding</keyword>
<dbReference type="InterPro" id="IPR005225">
    <property type="entry name" value="Small_GTP-bd"/>
</dbReference>
<dbReference type="GO" id="GO:0005759">
    <property type="term" value="C:mitochondrial matrix"/>
    <property type="evidence" value="ECO:0007669"/>
    <property type="project" value="UniProtKB-UniRule"/>
</dbReference>
<dbReference type="SUPFAM" id="SSF54980">
    <property type="entry name" value="EF-G C-terminal domain-like"/>
    <property type="match status" value="2"/>
</dbReference>
<dbReference type="Pfam" id="PF06421">
    <property type="entry name" value="LepA_C"/>
    <property type="match status" value="1"/>
</dbReference>
<sequence>MLRIWQVSRVTRLTFQRFNQTLTNRINAIPIDKYRVFSIVAHIDHGKSTLSDRLLEITDVISDADANAQVLDKLEVERERGITIKAQTCTMFYKDYLLQLIDTPGHVDFKGEVSRAFSSVDGAILLVDAQKGVQAQTVANFQMANDYGVKMLPVINKVDLLNAEVQKVEDQIVSSLGFKREDIVKISAKSGLNIKEKLLPAIINAIPSPTGEIKKPFRSLILDSWYDSYLGVVMLVKVVDGEVKKGDKISSGRMKKRFEVKEIGIMYPNQTATGNLKAGQVGYIVPGTKDFKDALLGDTLVHVSQEKKTELLPGFEEPKPMVFVGAFPADGIDLKIMDDDINRLVLNDRSVTLQRETSNALGQGWRLGFLGSLHASVFKERLEKEYGSKLIITHPTVPYLVQYDNDIQKIVRNPDDFPDSTSKNRTRLKSLQEPYVEAIMTLPTEYLGTVIQLCNNARGEQIELSYLDVRDSVLLKYHIPLSQLVDDFFGKLKSSTKGFATLDYEDCGYKESDIVKLELLVNGRSLDALSQVVHKSQAEKIGREWVKKFKEYVDSQLYEVVIQARVNNKILARETLKARRKDVLAKLHASDVSRRKKLLAKQKEGKKHLKTIGNIQISQDAYQAFLRK</sequence>
<keyword evidence="3 9" id="KW-0999">Mitochondrion inner membrane</keyword>
<dbReference type="GO" id="GO:0005743">
    <property type="term" value="C:mitochondrial inner membrane"/>
    <property type="evidence" value="ECO:0007669"/>
    <property type="project" value="UniProtKB-SubCell"/>
</dbReference>
<evidence type="ECO:0000313" key="11">
    <source>
        <dbReference type="EMBL" id="CAB4255853.1"/>
    </source>
</evidence>
<keyword evidence="4 9" id="KW-0378">Hydrolase</keyword>
<feature type="domain" description="Tr-type G" evidence="10">
    <location>
        <begin position="32"/>
        <end position="210"/>
    </location>
</feature>
<gene>
    <name evidence="11" type="ORF">KABA2_07S05940</name>
</gene>
<dbReference type="FunFam" id="3.30.70.870:FF:000004">
    <property type="entry name" value="Translation factor GUF1, mitochondrial"/>
    <property type="match status" value="1"/>
</dbReference>